<dbReference type="GO" id="GO:0046872">
    <property type="term" value="F:metal ion binding"/>
    <property type="evidence" value="ECO:0007669"/>
    <property type="project" value="UniProtKB-UniRule"/>
</dbReference>
<dbReference type="InterPro" id="IPR036688">
    <property type="entry name" value="MoeA_C_domain_IV_sf"/>
</dbReference>
<comment type="cofactor">
    <cofactor evidence="6">
        <name>Mg(2+)</name>
        <dbReference type="ChEBI" id="CHEBI:18420"/>
    </cofactor>
</comment>
<dbReference type="Gene3D" id="2.40.340.10">
    <property type="entry name" value="MoeA, C-terminal, domain IV"/>
    <property type="match status" value="1"/>
</dbReference>
<keyword evidence="6" id="KW-0500">Molybdenum</keyword>
<dbReference type="InterPro" id="IPR005110">
    <property type="entry name" value="MoeA_linker/N"/>
</dbReference>
<name>A0A7W7K4A9_9SPHN</name>
<evidence type="ECO:0000313" key="9">
    <source>
        <dbReference type="Proteomes" id="UP000575241"/>
    </source>
</evidence>
<dbReference type="InterPro" id="IPR036135">
    <property type="entry name" value="MoeA_linker/N_sf"/>
</dbReference>
<dbReference type="PANTHER" id="PTHR10192:SF5">
    <property type="entry name" value="GEPHYRIN"/>
    <property type="match status" value="1"/>
</dbReference>
<sequence>MTERRPRPSVDAALAMIEDAVTPLGIESIEAGDALGRISAGPAIAELDVPRFMASAMDGFAVRSADVLAATRENPVDLLLGGALPAGGEAGSLLAGHAVPISTGARLPQGADAILVREFGEVVGACLRVRRPIEAFRNVRARGEDMARGGELIGAGHLITPDTIGALAACGIERIAVRRMPRLVLVSSGSELAADRAGLSDQAKAIDCNAPMILAAARSLGLPVRFLGRMADTPEAVGQMLDTAFVPGDADILISTGGVSVGDFDLVRSGLEARGVRIHFHGVQMRPGKPLLFAELPDGRPYFGLPGNPVAALVAFRFFVMAAVRRMLGLAREVGAPVSADAEPREGTTLFLRGRRVPDPEGRVRIDTSLDQRSHVLSSVVHADHWLRVSPDAPRFLAYPKLPLL</sequence>
<evidence type="ECO:0000256" key="3">
    <source>
        <dbReference type="ARBA" id="ARBA00010763"/>
    </source>
</evidence>
<dbReference type="PANTHER" id="PTHR10192">
    <property type="entry name" value="MOLYBDOPTERIN BIOSYNTHESIS PROTEIN"/>
    <property type="match status" value="1"/>
</dbReference>
<dbReference type="GO" id="GO:0005829">
    <property type="term" value="C:cytosol"/>
    <property type="evidence" value="ECO:0007669"/>
    <property type="project" value="TreeGrafter"/>
</dbReference>
<accession>A0A7W7K4A9</accession>
<dbReference type="Gene3D" id="2.170.190.11">
    <property type="entry name" value="Molybdopterin biosynthesis moea protein, domain 3"/>
    <property type="match status" value="1"/>
</dbReference>
<dbReference type="Proteomes" id="UP000575241">
    <property type="component" value="Unassembled WGS sequence"/>
</dbReference>
<keyword evidence="6 8" id="KW-0808">Transferase</keyword>
<dbReference type="InterPro" id="IPR038987">
    <property type="entry name" value="MoeA-like"/>
</dbReference>
<dbReference type="Pfam" id="PF00994">
    <property type="entry name" value="MoCF_biosynth"/>
    <property type="match status" value="1"/>
</dbReference>
<gene>
    <name evidence="8" type="ORF">HNP52_003888</name>
</gene>
<dbReference type="InterPro" id="IPR001453">
    <property type="entry name" value="MoaB/Mog_dom"/>
</dbReference>
<comment type="catalytic activity">
    <reaction evidence="5">
        <text>adenylyl-molybdopterin + molybdate = Mo-molybdopterin + AMP + H(+)</text>
        <dbReference type="Rhea" id="RHEA:35047"/>
        <dbReference type="ChEBI" id="CHEBI:15378"/>
        <dbReference type="ChEBI" id="CHEBI:36264"/>
        <dbReference type="ChEBI" id="CHEBI:62727"/>
        <dbReference type="ChEBI" id="CHEBI:71302"/>
        <dbReference type="ChEBI" id="CHEBI:456215"/>
        <dbReference type="EC" id="2.10.1.1"/>
    </reaction>
</comment>
<dbReference type="Gene3D" id="3.40.980.10">
    <property type="entry name" value="MoaB/Mog-like domain"/>
    <property type="match status" value="1"/>
</dbReference>
<evidence type="ECO:0000256" key="6">
    <source>
        <dbReference type="RuleBase" id="RU365090"/>
    </source>
</evidence>
<dbReference type="SUPFAM" id="SSF63882">
    <property type="entry name" value="MoeA N-terminal region -like"/>
    <property type="match status" value="1"/>
</dbReference>
<dbReference type="SUPFAM" id="SSF63867">
    <property type="entry name" value="MoeA C-terminal domain-like"/>
    <property type="match status" value="1"/>
</dbReference>
<dbReference type="EC" id="2.10.1.1" evidence="6"/>
<dbReference type="InterPro" id="IPR036425">
    <property type="entry name" value="MoaB/Mog-like_dom_sf"/>
</dbReference>
<dbReference type="RefSeq" id="WP_184169433.1">
    <property type="nucleotide sequence ID" value="NZ_JACHLN010000004.1"/>
</dbReference>
<evidence type="ECO:0000256" key="5">
    <source>
        <dbReference type="ARBA" id="ARBA00047317"/>
    </source>
</evidence>
<dbReference type="Pfam" id="PF03453">
    <property type="entry name" value="MoeA_N"/>
    <property type="match status" value="1"/>
</dbReference>
<protein>
    <recommendedName>
        <fullName evidence="6">Molybdopterin molybdenumtransferase</fullName>
        <ecNumber evidence="6">2.10.1.1</ecNumber>
    </recommendedName>
</protein>
<dbReference type="GO" id="GO:0061599">
    <property type="term" value="F:molybdopterin molybdotransferase activity"/>
    <property type="evidence" value="ECO:0007669"/>
    <property type="project" value="UniProtKB-UniRule"/>
</dbReference>
<dbReference type="PROSITE" id="PS01079">
    <property type="entry name" value="MOCF_BIOSYNTHESIS_2"/>
    <property type="match status" value="1"/>
</dbReference>
<dbReference type="SMART" id="SM00852">
    <property type="entry name" value="MoCF_biosynth"/>
    <property type="match status" value="1"/>
</dbReference>
<evidence type="ECO:0000256" key="1">
    <source>
        <dbReference type="ARBA" id="ARBA00002901"/>
    </source>
</evidence>
<comment type="caution">
    <text evidence="8">The sequence shown here is derived from an EMBL/GenBank/DDBJ whole genome shotgun (WGS) entry which is preliminary data.</text>
</comment>
<keyword evidence="4 6" id="KW-0501">Molybdenum cofactor biosynthesis</keyword>
<comment type="pathway">
    <text evidence="2 6">Cofactor biosynthesis; molybdopterin biosynthesis.</text>
</comment>
<dbReference type="CDD" id="cd00887">
    <property type="entry name" value="MoeA"/>
    <property type="match status" value="1"/>
</dbReference>
<evidence type="ECO:0000259" key="7">
    <source>
        <dbReference type="SMART" id="SM00852"/>
    </source>
</evidence>
<evidence type="ECO:0000256" key="4">
    <source>
        <dbReference type="ARBA" id="ARBA00023150"/>
    </source>
</evidence>
<dbReference type="AlphaFoldDB" id="A0A7W7K4A9"/>
<evidence type="ECO:0000313" key="8">
    <source>
        <dbReference type="EMBL" id="MBB4840791.1"/>
    </source>
</evidence>
<feature type="domain" description="MoaB/Mog" evidence="7">
    <location>
        <begin position="184"/>
        <end position="326"/>
    </location>
</feature>
<evidence type="ECO:0000256" key="2">
    <source>
        <dbReference type="ARBA" id="ARBA00005046"/>
    </source>
</evidence>
<comment type="function">
    <text evidence="1 6">Catalyzes the insertion of molybdate into adenylated molybdopterin with the concomitant release of AMP.</text>
</comment>
<keyword evidence="6" id="KW-0479">Metal-binding</keyword>
<dbReference type="SUPFAM" id="SSF53218">
    <property type="entry name" value="Molybdenum cofactor biosynthesis proteins"/>
    <property type="match status" value="1"/>
</dbReference>
<dbReference type="UniPathway" id="UPA00344"/>
<proteinExistence type="inferred from homology"/>
<keyword evidence="9" id="KW-1185">Reference proteome</keyword>
<organism evidence="8 9">
    <name type="scientific">Sphingomonas kyeonggiensis</name>
    <dbReference type="NCBI Taxonomy" id="1268553"/>
    <lineage>
        <taxon>Bacteria</taxon>
        <taxon>Pseudomonadati</taxon>
        <taxon>Pseudomonadota</taxon>
        <taxon>Alphaproteobacteria</taxon>
        <taxon>Sphingomonadales</taxon>
        <taxon>Sphingomonadaceae</taxon>
        <taxon>Sphingomonas</taxon>
    </lineage>
</organism>
<dbReference type="GO" id="GO:0006777">
    <property type="term" value="P:Mo-molybdopterin cofactor biosynthetic process"/>
    <property type="evidence" value="ECO:0007669"/>
    <property type="project" value="UniProtKB-UniRule"/>
</dbReference>
<dbReference type="EMBL" id="JACHLN010000004">
    <property type="protein sequence ID" value="MBB4840791.1"/>
    <property type="molecule type" value="Genomic_DNA"/>
</dbReference>
<keyword evidence="6" id="KW-0460">Magnesium</keyword>
<comment type="similarity">
    <text evidence="3 6">Belongs to the MoeA family.</text>
</comment>
<reference evidence="8 9" key="1">
    <citation type="submission" date="2020-08" db="EMBL/GenBank/DDBJ databases">
        <title>Functional genomics of gut bacteria from endangered species of beetles.</title>
        <authorList>
            <person name="Carlos-Shanley C."/>
        </authorList>
    </citation>
    <scope>NUCLEOTIDE SEQUENCE [LARGE SCALE GENOMIC DNA]</scope>
    <source>
        <strain evidence="8 9">S00224</strain>
    </source>
</reference>
<dbReference type="InterPro" id="IPR008284">
    <property type="entry name" value="MoCF_biosynth_CS"/>
</dbReference>
<dbReference type="Gene3D" id="3.90.105.10">
    <property type="entry name" value="Molybdopterin biosynthesis moea protein, domain 2"/>
    <property type="match status" value="1"/>
</dbReference>